<dbReference type="Gene3D" id="2.40.50.320">
    <property type="entry name" value="Copper binding periplasmic protein CusF"/>
    <property type="match status" value="1"/>
</dbReference>
<evidence type="ECO:0000256" key="1">
    <source>
        <dbReference type="SAM" id="SignalP"/>
    </source>
</evidence>
<dbReference type="EMBL" id="CAADHB010000003">
    <property type="protein sequence ID" value="VFK77886.1"/>
    <property type="molecule type" value="Genomic_DNA"/>
</dbReference>
<name>A0A450YAQ8_9GAMM</name>
<proteinExistence type="predicted"/>
<dbReference type="AlphaFoldDB" id="A0A450YAQ8"/>
<organism evidence="2">
    <name type="scientific">Candidatus Kentrum sp. SD</name>
    <dbReference type="NCBI Taxonomy" id="2126332"/>
    <lineage>
        <taxon>Bacteria</taxon>
        <taxon>Pseudomonadati</taxon>
        <taxon>Pseudomonadota</taxon>
        <taxon>Gammaproteobacteria</taxon>
        <taxon>Candidatus Kentrum</taxon>
    </lineage>
</organism>
<sequence length="122" mass="13646">MNKILFTAAIAVAMTSSQGTFAKEQSGGHHTDHEMAHSQHETVKNSVSGTGTIHRVSRFKRKINLTHAPIPALDWPEMRMDLEVAEGVELKDLKPGDKISFDLKLGDDKVYRIIRVEKMIAH</sequence>
<dbReference type="EMBL" id="CAADFU010000034">
    <property type="protein sequence ID" value="VFK44151.1"/>
    <property type="molecule type" value="Genomic_DNA"/>
</dbReference>
<feature type="chain" id="PRO_5036113539" evidence="1">
    <location>
        <begin position="23"/>
        <end position="122"/>
    </location>
</feature>
<feature type="signal peptide" evidence="1">
    <location>
        <begin position="1"/>
        <end position="22"/>
    </location>
</feature>
<dbReference type="Pfam" id="PF11604">
    <property type="entry name" value="CusF_Ec"/>
    <property type="match status" value="1"/>
</dbReference>
<dbReference type="InterPro" id="IPR042230">
    <property type="entry name" value="CusF_sf"/>
</dbReference>
<evidence type="ECO:0000313" key="4">
    <source>
        <dbReference type="EMBL" id="VFK77886.1"/>
    </source>
</evidence>
<reference evidence="2" key="1">
    <citation type="submission" date="2019-02" db="EMBL/GenBank/DDBJ databases">
        <authorList>
            <person name="Gruber-Vodicka R. H."/>
            <person name="Seah K. B. B."/>
        </authorList>
    </citation>
    <scope>NUCLEOTIDE SEQUENCE</scope>
    <source>
        <strain evidence="4">BECK_S127</strain>
        <strain evidence="3">BECK_S1320</strain>
        <strain evidence="2">BECK_S1321</strain>
    </source>
</reference>
<gene>
    <name evidence="4" type="ORF">BECKSD772D_GA0070982_100343</name>
    <name evidence="3" type="ORF">BECKSD772E_GA0070983_10347</name>
    <name evidence="2" type="ORF">BECKSD772F_GA0070984_102632</name>
</gene>
<dbReference type="InterPro" id="IPR021647">
    <property type="entry name" value="CusF_Ec"/>
</dbReference>
<protein>
    <submittedName>
        <fullName evidence="2">Cu and Ag efflux protein CusF</fullName>
    </submittedName>
</protein>
<dbReference type="EMBL" id="CAADFR010000026">
    <property type="protein sequence ID" value="VFK38648.1"/>
    <property type="molecule type" value="Genomic_DNA"/>
</dbReference>
<accession>A0A450YAQ8</accession>
<evidence type="ECO:0000313" key="3">
    <source>
        <dbReference type="EMBL" id="VFK44151.1"/>
    </source>
</evidence>
<keyword evidence="1" id="KW-0732">Signal</keyword>
<evidence type="ECO:0000313" key="2">
    <source>
        <dbReference type="EMBL" id="VFK38648.1"/>
    </source>
</evidence>